<comment type="caution">
    <text evidence="1">The sequence shown here is derived from an EMBL/GenBank/DDBJ whole genome shotgun (WGS) entry which is preliminary data.</text>
</comment>
<reference evidence="1 2" key="1">
    <citation type="submission" date="2019-11" db="EMBL/GenBank/DDBJ databases">
        <title>Pedobacter sp. HMF7056 Genome sequencing and assembly.</title>
        <authorList>
            <person name="Kang H."/>
            <person name="Kim H."/>
            <person name="Joh K."/>
        </authorList>
    </citation>
    <scope>NUCLEOTIDE SEQUENCE [LARGE SCALE GENOMIC DNA]</scope>
    <source>
        <strain evidence="1 2">HMF7056</strain>
    </source>
</reference>
<organism evidence="1 2">
    <name type="scientific">Hufsiella ginkgonis</name>
    <dbReference type="NCBI Taxonomy" id="2695274"/>
    <lineage>
        <taxon>Bacteria</taxon>
        <taxon>Pseudomonadati</taxon>
        <taxon>Bacteroidota</taxon>
        <taxon>Sphingobacteriia</taxon>
        <taxon>Sphingobacteriales</taxon>
        <taxon>Sphingobacteriaceae</taxon>
        <taxon>Hufsiella</taxon>
    </lineage>
</organism>
<keyword evidence="2" id="KW-1185">Reference proteome</keyword>
<dbReference type="RefSeq" id="WP_160906569.1">
    <property type="nucleotide sequence ID" value="NZ_WVHS01000002.1"/>
</dbReference>
<accession>A0A7K1XX50</accession>
<proteinExistence type="predicted"/>
<evidence type="ECO:0000313" key="1">
    <source>
        <dbReference type="EMBL" id="MXV15584.1"/>
    </source>
</evidence>
<gene>
    <name evidence="1" type="ORF">GS398_09730</name>
</gene>
<dbReference type="AlphaFoldDB" id="A0A7K1XX50"/>
<evidence type="ECO:0000313" key="2">
    <source>
        <dbReference type="Proteomes" id="UP000451233"/>
    </source>
</evidence>
<dbReference type="PROSITE" id="PS51257">
    <property type="entry name" value="PROKAR_LIPOPROTEIN"/>
    <property type="match status" value="1"/>
</dbReference>
<dbReference type="Proteomes" id="UP000451233">
    <property type="component" value="Unassembled WGS sequence"/>
</dbReference>
<evidence type="ECO:0008006" key="3">
    <source>
        <dbReference type="Google" id="ProtNLM"/>
    </source>
</evidence>
<sequence length="141" mass="15527">MRLIKTGIAACIALGTGACSHKVTTPQKFEGLYSGEFRYYNPQSNASAQSAPITVSFSGYIYDATGAPDKKPAGGSGTFSMEGNKVKFEEKSMWTADFDWNMILKGTYDYQVKADSLILTKTAEQGDNKYPTIYRYALKKN</sequence>
<name>A0A7K1XX50_9SPHI</name>
<protein>
    <recommendedName>
        <fullName evidence="3">Lipocalin-like domain-containing protein</fullName>
    </recommendedName>
</protein>
<dbReference type="EMBL" id="WVHS01000002">
    <property type="protein sequence ID" value="MXV15584.1"/>
    <property type="molecule type" value="Genomic_DNA"/>
</dbReference>